<dbReference type="NCBIfam" id="NF009395">
    <property type="entry name" value="PRK12755.1"/>
    <property type="match status" value="1"/>
</dbReference>
<proteinExistence type="inferred from homology"/>
<evidence type="ECO:0000313" key="10">
    <source>
        <dbReference type="EMBL" id="ADD44163.1"/>
    </source>
</evidence>
<organism evidence="10 11">
    <name type="scientific">Stackebrandtia nassauensis (strain DSM 44728 / CIP 108903 / NRRL B-16338 / NBRC 102104 / LLR-40K-21)</name>
    <dbReference type="NCBI Taxonomy" id="446470"/>
    <lineage>
        <taxon>Bacteria</taxon>
        <taxon>Bacillati</taxon>
        <taxon>Actinomycetota</taxon>
        <taxon>Actinomycetes</taxon>
        <taxon>Glycomycetales</taxon>
        <taxon>Glycomycetaceae</taxon>
        <taxon>Stackebrandtia</taxon>
    </lineage>
</organism>
<feature type="domain" description="DAHP synthetase I/KDSA" evidence="9">
    <location>
        <begin position="33"/>
        <end position="322"/>
    </location>
</feature>
<sequence>MSVLSGPASLRATVTTDPKLAAEVELSRGTIRAILDGADQRLLILVGPCSVHDPRELRRYATGLAEVAAAHAEDVYLVVRAYTEKPRTRHGWPGLLLDPGLDGGYAVPAGLAETRRVLTEINTLGLPVACEFVEPQLAPYLSDLVSWAGIGARTVESPPHRRLASHLPMPVGFKNRVDGAITPAVDAIAVASRPQPVITVDDHGRCAWTVSDGNPDTHLVLRGGETGTNYAAHQVNHALGLLADVQSHPKLIVDCSHGNSGKDHNRQPVVAEAIAAQIAAGQTGIAGVMLESYLSPGAQSLDGTLRPGVSVTDACLGFADTAEVIENLALAAKQRRAGRTTELVNVR</sequence>
<evidence type="ECO:0000256" key="1">
    <source>
        <dbReference type="ARBA" id="ARBA00003726"/>
    </source>
</evidence>
<dbReference type="GO" id="GO:0008652">
    <property type="term" value="P:amino acid biosynthetic process"/>
    <property type="evidence" value="ECO:0007669"/>
    <property type="project" value="UniProtKB-KW"/>
</dbReference>
<dbReference type="SUPFAM" id="SSF51569">
    <property type="entry name" value="Aldolase"/>
    <property type="match status" value="1"/>
</dbReference>
<dbReference type="NCBIfam" id="TIGR00034">
    <property type="entry name" value="aroFGH"/>
    <property type="match status" value="1"/>
</dbReference>
<dbReference type="PANTHER" id="PTHR21225:SF12">
    <property type="entry name" value="PHOSPHO-2-DEHYDRO-3-DEOXYHEPTONATE ALDOLASE, TYROSINE-INHIBITED"/>
    <property type="match status" value="1"/>
</dbReference>
<dbReference type="PIRSF" id="PIRSF001361">
    <property type="entry name" value="DAHP_synthase"/>
    <property type="match status" value="1"/>
</dbReference>
<comment type="catalytic activity">
    <reaction evidence="7 8">
        <text>D-erythrose 4-phosphate + phosphoenolpyruvate + H2O = 7-phospho-2-dehydro-3-deoxy-D-arabino-heptonate + phosphate</text>
        <dbReference type="Rhea" id="RHEA:14717"/>
        <dbReference type="ChEBI" id="CHEBI:15377"/>
        <dbReference type="ChEBI" id="CHEBI:16897"/>
        <dbReference type="ChEBI" id="CHEBI:43474"/>
        <dbReference type="ChEBI" id="CHEBI:58394"/>
        <dbReference type="ChEBI" id="CHEBI:58702"/>
        <dbReference type="EC" id="2.5.1.54"/>
    </reaction>
</comment>
<comment type="pathway">
    <text evidence="2 8">Metabolic intermediate biosynthesis; chorismate biosynthesis; chorismate from D-erythrose 4-phosphate and phosphoenolpyruvate: step 1/7.</text>
</comment>
<dbReference type="GO" id="GO:0009423">
    <property type="term" value="P:chorismate biosynthetic process"/>
    <property type="evidence" value="ECO:0007669"/>
    <property type="project" value="UniProtKB-UniPathway"/>
</dbReference>
<gene>
    <name evidence="10" type="ordered locus">Snas_4518</name>
</gene>
<dbReference type="eggNOG" id="COG0722">
    <property type="taxonomic scope" value="Bacteria"/>
</dbReference>
<dbReference type="GO" id="GO:0003849">
    <property type="term" value="F:3-deoxy-7-phosphoheptulonate synthase activity"/>
    <property type="evidence" value="ECO:0007669"/>
    <property type="project" value="UniProtKB-EC"/>
</dbReference>
<comment type="function">
    <text evidence="1 8">Stereospecific condensation of phosphoenolpyruvate (PEP) and D-erythrose-4-phosphate (E4P) giving rise to 3-deoxy-D-arabino-heptulosonate-7-phosphate (DAHP).</text>
</comment>
<dbReference type="InterPro" id="IPR006218">
    <property type="entry name" value="DAHP1/KDSA"/>
</dbReference>
<keyword evidence="6 8" id="KW-0057">Aromatic amino acid biosynthesis</keyword>
<dbReference type="GO" id="GO:0009073">
    <property type="term" value="P:aromatic amino acid family biosynthetic process"/>
    <property type="evidence" value="ECO:0007669"/>
    <property type="project" value="UniProtKB-KW"/>
</dbReference>
<dbReference type="RefSeq" id="WP_013019734.1">
    <property type="nucleotide sequence ID" value="NC_013947.1"/>
</dbReference>
<evidence type="ECO:0000313" key="11">
    <source>
        <dbReference type="Proteomes" id="UP000000844"/>
    </source>
</evidence>
<dbReference type="GO" id="GO:0005737">
    <property type="term" value="C:cytoplasm"/>
    <property type="evidence" value="ECO:0007669"/>
    <property type="project" value="TreeGrafter"/>
</dbReference>
<evidence type="ECO:0000256" key="5">
    <source>
        <dbReference type="ARBA" id="ARBA00022679"/>
    </source>
</evidence>
<comment type="similarity">
    <text evidence="3 8">Belongs to the class-I DAHP synthase family.</text>
</comment>
<dbReference type="HOGENOM" id="CLU_030903_0_1_11"/>
<keyword evidence="5 8" id="KW-0808">Transferase</keyword>
<dbReference type="EMBL" id="CP001778">
    <property type="protein sequence ID" value="ADD44163.1"/>
    <property type="molecule type" value="Genomic_DNA"/>
</dbReference>
<dbReference type="InterPro" id="IPR006219">
    <property type="entry name" value="DAHP_synth_1"/>
</dbReference>
<dbReference type="InterPro" id="IPR013785">
    <property type="entry name" value="Aldolase_TIM"/>
</dbReference>
<evidence type="ECO:0000259" key="9">
    <source>
        <dbReference type="Pfam" id="PF00793"/>
    </source>
</evidence>
<dbReference type="Pfam" id="PF00793">
    <property type="entry name" value="DAHP_synth_1"/>
    <property type="match status" value="1"/>
</dbReference>
<dbReference type="AlphaFoldDB" id="D3Q5B4"/>
<protein>
    <recommendedName>
        <fullName evidence="8">Phospho-2-dehydro-3-deoxyheptonate aldolase</fullName>
        <ecNumber evidence="8">2.5.1.54</ecNumber>
    </recommendedName>
</protein>
<evidence type="ECO:0000256" key="4">
    <source>
        <dbReference type="ARBA" id="ARBA00022605"/>
    </source>
</evidence>
<evidence type="ECO:0000256" key="3">
    <source>
        <dbReference type="ARBA" id="ARBA00007985"/>
    </source>
</evidence>
<evidence type="ECO:0000256" key="2">
    <source>
        <dbReference type="ARBA" id="ARBA00004688"/>
    </source>
</evidence>
<evidence type="ECO:0000256" key="8">
    <source>
        <dbReference type="PIRNR" id="PIRNR001361"/>
    </source>
</evidence>
<evidence type="ECO:0000256" key="7">
    <source>
        <dbReference type="ARBA" id="ARBA00047508"/>
    </source>
</evidence>
<reference evidence="10 11" key="1">
    <citation type="journal article" date="2009" name="Stand. Genomic Sci.">
        <title>Complete genome sequence of Stackebrandtia nassauensis type strain (LLR-40K-21).</title>
        <authorList>
            <person name="Munk C."/>
            <person name="Lapidus A."/>
            <person name="Copeland A."/>
            <person name="Jando M."/>
            <person name="Mayilraj S."/>
            <person name="Glavina Del Rio T."/>
            <person name="Nolan M."/>
            <person name="Chen F."/>
            <person name="Lucas S."/>
            <person name="Tice H."/>
            <person name="Cheng J.F."/>
            <person name="Han C."/>
            <person name="Detter J.C."/>
            <person name="Bruce D."/>
            <person name="Goodwin L."/>
            <person name="Chain P."/>
            <person name="Pitluck S."/>
            <person name="Goker M."/>
            <person name="Ovchinikova G."/>
            <person name="Pati A."/>
            <person name="Ivanova N."/>
            <person name="Mavromatis K."/>
            <person name="Chen A."/>
            <person name="Palaniappan K."/>
            <person name="Land M."/>
            <person name="Hauser L."/>
            <person name="Chang Y.J."/>
            <person name="Jeffries C.D."/>
            <person name="Bristow J."/>
            <person name="Eisen J.A."/>
            <person name="Markowitz V."/>
            <person name="Hugenholtz P."/>
            <person name="Kyrpides N.C."/>
            <person name="Klenk H.P."/>
        </authorList>
    </citation>
    <scope>NUCLEOTIDE SEQUENCE [LARGE SCALE GENOMIC DNA]</scope>
    <source>
        <strain evidence="11">DSM 44728 / CIP 108903 / NRRL B-16338 / NBRC 102104 / LLR-40K-21</strain>
    </source>
</reference>
<name>D3Q5B4_STANL</name>
<dbReference type="OrthoDB" id="9807331at2"/>
<keyword evidence="4 8" id="KW-0028">Amino-acid biosynthesis</keyword>
<dbReference type="EC" id="2.5.1.54" evidence="8"/>
<dbReference type="Gene3D" id="3.20.20.70">
    <property type="entry name" value="Aldolase class I"/>
    <property type="match status" value="1"/>
</dbReference>
<keyword evidence="11" id="KW-1185">Reference proteome</keyword>
<dbReference type="PANTHER" id="PTHR21225">
    <property type="entry name" value="PHOSPHO-2-DEHYDRO-3-DEOXYHEPTONATE ALDOLASE DAHP SYNTHETASE"/>
    <property type="match status" value="1"/>
</dbReference>
<evidence type="ECO:0000256" key="6">
    <source>
        <dbReference type="ARBA" id="ARBA00023141"/>
    </source>
</evidence>
<dbReference type="Proteomes" id="UP000000844">
    <property type="component" value="Chromosome"/>
</dbReference>
<dbReference type="KEGG" id="sna:Snas_4518"/>
<dbReference type="UniPathway" id="UPA00053">
    <property type="reaction ID" value="UER00084"/>
</dbReference>
<accession>D3Q5B4</accession>
<dbReference type="STRING" id="446470.Snas_4518"/>